<dbReference type="RefSeq" id="WP_166378648.1">
    <property type="nucleotide sequence ID" value="NZ_BAAATT010000007.1"/>
</dbReference>
<sequence>MTELAIADATARTGRPDDRKAVELAPYALVRLAALPYPAVPEGGAEFRDCLARLVRLRVRLTETAGDLADALYASAAGHDADYHRKVVLPLRRDVHNGRLPRPAILDVLGDLPDRVPLLREWLDAMAEVTAIRAALTAAAPSALAAERAALAATCAADPLRKAVTLTGADLLRGIDRAAAGGANPDSRARKGEHNALRYALRVNSKTSPLSWFTYVAWGEWAGPGEPEQLSGEPVAVARANRTLLVRVVTAALARLRDQVPYRLAPNIRVVDGKVNYRRDTPLGYGDRIVAAREEDVSLAYGAPVALVLSLVRAAGPAGVTPAELVAAIADRLPGDRARAAEVGRRYLRQIIDGGLLVAIHPADPQDVDAVATVAAWLDGHGQTELAALLRDIDARTAAFPELPVAERVGALASLRETWLAAFAASGAEWLESPVLAEDVNLRTTLRLGAAHGRDAAEGLAAIGPVVELFDQYLVFRRLSRDRFVQLYGPGGRCADLAGFAHEMGLIWQAGGLLSLGGTVSDNPRFAELVSPQLIELGQARAAVMRIIDADNAGDPAERILSDEAVRAAAEALPGWVRARPASYSFFVQPVAAAGRTELVLNHIYGGWGRFTSRFLDLIAPQARAKVAAQVQRGFGPGARVAQWRPVSGFNANLHPLVADDEIAEDPAWCSIAVDQLEICHDPATDQVRLRHAPSGDTLDVLYLGFLVPFILPDRFVPLYLDLSSGLASLNHLAPTHKVGDVRVRPRLRHRDIVLARRSWRVPADDVEAFKAAMAAEGDVPAEAAAAWLARHGLPAELFLGPEGGDMKSADDFQRYMGQHKPQYVDFGNALHLRNLPKLLVRHDRGVRVEEALPVPGVGNPDGRVVELVTEVYRKGSTR</sequence>
<proteinExistence type="predicted"/>
<feature type="domain" description="Lantibiotic dehydratase N-terminal" evidence="1">
    <location>
        <begin position="159"/>
        <end position="633"/>
    </location>
</feature>
<protein>
    <recommendedName>
        <fullName evidence="1">Lantibiotic dehydratase N-terminal domain-containing protein</fullName>
    </recommendedName>
</protein>
<organism evidence="2 3">
    <name type="scientific">Catellatospora methionotrophica</name>
    <dbReference type="NCBI Taxonomy" id="121620"/>
    <lineage>
        <taxon>Bacteria</taxon>
        <taxon>Bacillati</taxon>
        <taxon>Actinomycetota</taxon>
        <taxon>Actinomycetes</taxon>
        <taxon>Micromonosporales</taxon>
        <taxon>Micromonosporaceae</taxon>
        <taxon>Catellatospora</taxon>
    </lineage>
</organism>
<keyword evidence="3" id="KW-1185">Reference proteome</keyword>
<gene>
    <name evidence="2" type="ORF">Cme02nite_33250</name>
</gene>
<evidence type="ECO:0000313" key="3">
    <source>
        <dbReference type="Proteomes" id="UP000660339"/>
    </source>
</evidence>
<accession>A0A8J3L5S5</accession>
<dbReference type="Proteomes" id="UP000660339">
    <property type="component" value="Unassembled WGS sequence"/>
</dbReference>
<evidence type="ECO:0000259" key="1">
    <source>
        <dbReference type="Pfam" id="PF04738"/>
    </source>
</evidence>
<evidence type="ECO:0000313" key="2">
    <source>
        <dbReference type="EMBL" id="GIG14993.1"/>
    </source>
</evidence>
<dbReference type="InterPro" id="IPR006827">
    <property type="entry name" value="Lant_deHydtase_N"/>
</dbReference>
<dbReference type="EMBL" id="BONJ01000017">
    <property type="protein sequence ID" value="GIG14993.1"/>
    <property type="molecule type" value="Genomic_DNA"/>
</dbReference>
<comment type="caution">
    <text evidence="2">The sequence shown here is derived from an EMBL/GenBank/DDBJ whole genome shotgun (WGS) entry which is preliminary data.</text>
</comment>
<dbReference type="Pfam" id="PF04738">
    <property type="entry name" value="Lant_dehydr_N"/>
    <property type="match status" value="1"/>
</dbReference>
<name>A0A8J3L5S5_9ACTN</name>
<reference evidence="2" key="1">
    <citation type="submission" date="2021-01" db="EMBL/GenBank/DDBJ databases">
        <title>Whole genome shotgun sequence of Catellatospora methionotrophica NBRC 14553.</title>
        <authorList>
            <person name="Komaki H."/>
            <person name="Tamura T."/>
        </authorList>
    </citation>
    <scope>NUCLEOTIDE SEQUENCE</scope>
    <source>
        <strain evidence="2">NBRC 14553</strain>
    </source>
</reference>
<dbReference type="AlphaFoldDB" id="A0A8J3L5S5"/>